<feature type="compositionally biased region" description="Low complexity" evidence="1">
    <location>
        <begin position="111"/>
        <end position="138"/>
    </location>
</feature>
<dbReference type="Pfam" id="PF13399">
    <property type="entry name" value="LytR_C"/>
    <property type="match status" value="1"/>
</dbReference>
<keyword evidence="2" id="KW-0472">Membrane</keyword>
<dbReference type="Proteomes" id="UP000029024">
    <property type="component" value="Unassembled WGS sequence"/>
</dbReference>
<evidence type="ECO:0000259" key="3">
    <source>
        <dbReference type="Pfam" id="PF13399"/>
    </source>
</evidence>
<dbReference type="EMBL" id="JGZA01000001">
    <property type="protein sequence ID" value="KFI73821.1"/>
    <property type="molecule type" value="Genomic_DNA"/>
</dbReference>
<reference evidence="4 6" key="1">
    <citation type="submission" date="2014-03" db="EMBL/GenBank/DDBJ databases">
        <title>Genomics of Bifidobacteria.</title>
        <authorList>
            <person name="Ventura M."/>
            <person name="Milani C."/>
            <person name="Lugli G.A."/>
        </authorList>
    </citation>
    <scope>NUCLEOTIDE SEQUENCE [LARGE SCALE GENOMIC DNA]</scope>
    <source>
        <strain evidence="4 6">LMG 21814</strain>
    </source>
</reference>
<organism evidence="4 6">
    <name type="scientific">Bifidobacterium longum subsp. suis</name>
    <dbReference type="NCBI Taxonomy" id="1695"/>
    <lineage>
        <taxon>Bacteria</taxon>
        <taxon>Bacillati</taxon>
        <taxon>Actinomycetota</taxon>
        <taxon>Actinomycetes</taxon>
        <taxon>Bifidobacteriales</taxon>
        <taxon>Bifidobacteriaceae</taxon>
        <taxon>Bifidobacterium</taxon>
    </lineage>
</organism>
<keyword evidence="2" id="KW-0812">Transmembrane</keyword>
<evidence type="ECO:0000313" key="5">
    <source>
        <dbReference type="EMBL" id="OIN65336.1"/>
    </source>
</evidence>
<evidence type="ECO:0000313" key="7">
    <source>
        <dbReference type="Proteomes" id="UP000181801"/>
    </source>
</evidence>
<dbReference type="Proteomes" id="UP000181801">
    <property type="component" value="Unassembled WGS sequence"/>
</dbReference>
<feature type="domain" description="LytR/CpsA/Psr regulator C-terminal" evidence="3">
    <location>
        <begin position="148"/>
        <end position="229"/>
    </location>
</feature>
<dbReference type="InterPro" id="IPR027381">
    <property type="entry name" value="LytR/CpsA/Psr_C"/>
</dbReference>
<accession>A0A087BS21</accession>
<evidence type="ECO:0000313" key="6">
    <source>
        <dbReference type="Proteomes" id="UP000029024"/>
    </source>
</evidence>
<dbReference type="RefSeq" id="WP_013141125.1">
    <property type="nucleotide sequence ID" value="NZ_JAERWB010000001.1"/>
</dbReference>
<evidence type="ECO:0000313" key="4">
    <source>
        <dbReference type="EMBL" id="KFI73821.1"/>
    </source>
</evidence>
<dbReference type="EMBL" id="MOAE01000002">
    <property type="protein sequence ID" value="OIN65336.1"/>
    <property type="molecule type" value="Genomic_DNA"/>
</dbReference>
<sequence length="231" mass="23955">MARDMMTYESYEPDSFDNPPKGPVGVHRGARSAVARLCPFIVVILVAALCGVGVWAWISGEYRNAIGGSSQTATTSGTASKSDSSSKAETKNSTKDDSSSTSTDPSKDSTSDSAKSDTNSDTTSSNENQDSDQQSQQSGATATVNKATQVRVVNATGIQGYAGQQADVLQTAGYTSVEATNPRGTLPASSVVWYQNEADKATAEDVATTLGISAVEQVQGLAVPITVVLLN</sequence>
<evidence type="ECO:0000256" key="1">
    <source>
        <dbReference type="SAM" id="MobiDB-lite"/>
    </source>
</evidence>
<gene>
    <name evidence="5" type="ORF">BFS26_00105</name>
    <name evidence="4" type="ORF">BLSS_0514</name>
</gene>
<proteinExistence type="predicted"/>
<dbReference type="AlphaFoldDB" id="A0A087BS21"/>
<feature type="compositionally biased region" description="Low complexity" evidence="1">
    <location>
        <begin position="67"/>
        <end position="83"/>
    </location>
</feature>
<evidence type="ECO:0000256" key="2">
    <source>
        <dbReference type="SAM" id="Phobius"/>
    </source>
</evidence>
<reference evidence="5 7" key="2">
    <citation type="journal article" date="2016" name="BMC Microbiol.">
        <title>Fucosyllactose and L-fucose utilization of infant Bifidobacterium longum and Bifidobacterium kashiwanohense.</title>
        <authorList>
            <person name="Bunesova V."/>
            <person name="Lacroix C."/>
            <person name="Schwab C."/>
        </authorList>
    </citation>
    <scope>NUCLEOTIDE SEQUENCE [LARGE SCALE GENOMIC DNA]</scope>
    <source>
        <strain evidence="5 7">BSM11-5</strain>
    </source>
</reference>
<comment type="caution">
    <text evidence="4">The sequence shown here is derived from an EMBL/GenBank/DDBJ whole genome shotgun (WGS) entry which is preliminary data.</text>
</comment>
<feature type="region of interest" description="Disordered" evidence="1">
    <location>
        <begin position="1"/>
        <end position="23"/>
    </location>
</feature>
<name>A0A087BS21_BIFLN</name>
<feature type="region of interest" description="Disordered" evidence="1">
    <location>
        <begin position="67"/>
        <end position="144"/>
    </location>
</feature>
<keyword evidence="2" id="KW-1133">Transmembrane helix</keyword>
<feature type="compositionally biased region" description="Basic and acidic residues" evidence="1">
    <location>
        <begin position="84"/>
        <end position="98"/>
    </location>
</feature>
<feature type="transmembrane region" description="Helical" evidence="2">
    <location>
        <begin position="37"/>
        <end position="58"/>
    </location>
</feature>
<dbReference type="Gene3D" id="3.30.70.2390">
    <property type="match status" value="1"/>
</dbReference>
<protein>
    <submittedName>
        <fullName evidence="5">Cell wall integrity and stress response protein 1</fullName>
    </submittedName>
</protein>